<dbReference type="EMBL" id="JACRWE010000001">
    <property type="protein sequence ID" value="MBC5995468.1"/>
    <property type="molecule type" value="Genomic_DNA"/>
</dbReference>
<evidence type="ECO:0000313" key="1">
    <source>
        <dbReference type="EMBL" id="MBC5995468.1"/>
    </source>
</evidence>
<dbReference type="Gene3D" id="2.40.10.270">
    <property type="entry name" value="Bacteriophage SPP1 head-tail adaptor protein"/>
    <property type="match status" value="1"/>
</dbReference>
<dbReference type="InterPro" id="IPR008767">
    <property type="entry name" value="Phage_SPP1_head-tail_adaptor"/>
</dbReference>
<comment type="caution">
    <text evidence="1">The sequence shown here is derived from an EMBL/GenBank/DDBJ whole genome shotgun (WGS) entry which is preliminary data.</text>
</comment>
<protein>
    <submittedName>
        <fullName evidence="1">Phage head closure protein</fullName>
    </submittedName>
</protein>
<dbReference type="NCBIfam" id="TIGR01563">
    <property type="entry name" value="gp16_SPP1"/>
    <property type="match status" value="1"/>
</dbReference>
<proteinExistence type="predicted"/>
<dbReference type="InterPro" id="IPR038666">
    <property type="entry name" value="SSP1_head-tail_sf"/>
</dbReference>
<dbReference type="Pfam" id="PF05521">
    <property type="entry name" value="Phage_HCP"/>
    <property type="match status" value="1"/>
</dbReference>
<reference evidence="1 2" key="1">
    <citation type="submission" date="2020-08" db="EMBL/GenBank/DDBJ databases">
        <authorList>
            <person name="Liu C."/>
            <person name="Sun Q."/>
        </authorList>
    </citation>
    <scope>NUCLEOTIDE SEQUENCE [LARGE SCALE GENOMIC DNA]</scope>
    <source>
        <strain evidence="1 2">NSJ-18</strain>
    </source>
</reference>
<keyword evidence="2" id="KW-1185">Reference proteome</keyword>
<name>A0ABR7JL92_9FIRM</name>
<organism evidence="1 2">
    <name type="scientific">Romboutsia faecis</name>
    <dbReference type="NCBI Taxonomy" id="2764597"/>
    <lineage>
        <taxon>Bacteria</taxon>
        <taxon>Bacillati</taxon>
        <taxon>Bacillota</taxon>
        <taxon>Clostridia</taxon>
        <taxon>Peptostreptococcales</taxon>
        <taxon>Peptostreptococcaceae</taxon>
        <taxon>Romboutsia</taxon>
    </lineage>
</organism>
<evidence type="ECO:0000313" key="2">
    <source>
        <dbReference type="Proteomes" id="UP000609849"/>
    </source>
</evidence>
<dbReference type="RefSeq" id="WP_153925210.1">
    <property type="nucleotide sequence ID" value="NZ_JACRWE010000001.1"/>
</dbReference>
<gene>
    <name evidence="1" type="ORF">H8923_01730</name>
</gene>
<accession>A0ABR7JL92</accession>
<dbReference type="Proteomes" id="UP000609849">
    <property type="component" value="Unassembled WGS sequence"/>
</dbReference>
<sequence length="109" mass="13100">MNPSEMRDKVTIIKKELVYDPNYGVDKMKDITIIKGLRAKKKTLSTKDYMRANSDNTKVAYKFIVRKIVRKRNIDESMYLIHKDKEYEIKHVHEFEDHMYLELTCQEVN</sequence>